<organism evidence="2 3">
    <name type="scientific">Pseudomassariella vexata</name>
    <dbReference type="NCBI Taxonomy" id="1141098"/>
    <lineage>
        <taxon>Eukaryota</taxon>
        <taxon>Fungi</taxon>
        <taxon>Dikarya</taxon>
        <taxon>Ascomycota</taxon>
        <taxon>Pezizomycotina</taxon>
        <taxon>Sordariomycetes</taxon>
        <taxon>Xylariomycetidae</taxon>
        <taxon>Amphisphaeriales</taxon>
        <taxon>Pseudomassariaceae</taxon>
        <taxon>Pseudomassariella</taxon>
    </lineage>
</organism>
<evidence type="ECO:0000313" key="2">
    <source>
        <dbReference type="EMBL" id="ORY65360.1"/>
    </source>
</evidence>
<dbReference type="GeneID" id="63774546"/>
<keyword evidence="3" id="KW-1185">Reference proteome</keyword>
<evidence type="ECO:0000313" key="3">
    <source>
        <dbReference type="Proteomes" id="UP000193689"/>
    </source>
</evidence>
<proteinExistence type="predicted"/>
<keyword evidence="1" id="KW-0732">Signal</keyword>
<gene>
    <name evidence="2" type="ORF">BCR38DRAFT_409069</name>
</gene>
<dbReference type="EMBL" id="MCFJ01000006">
    <property type="protein sequence ID" value="ORY65360.1"/>
    <property type="molecule type" value="Genomic_DNA"/>
</dbReference>
<dbReference type="Proteomes" id="UP000193689">
    <property type="component" value="Unassembled WGS sequence"/>
</dbReference>
<dbReference type="InParanoid" id="A0A1Y2E1F2"/>
<sequence length="155" mass="16673">MKFLQVSLFVGLALAVSEVFAQSTAEAALAASNGTAYAAAEPSNISIDPSNIQESLAHNINGLILGTGICNFDANILSNVGVAQQIQLLSQLQQLAQLQQLGLVSAVSVDQLIQQEILVNNFNLSIVKRKVNEVVRQNSRKKRSTTRKRKCATKP</sequence>
<protein>
    <submittedName>
        <fullName evidence="2">Uncharacterized protein</fullName>
    </submittedName>
</protein>
<dbReference type="AlphaFoldDB" id="A0A1Y2E1F2"/>
<accession>A0A1Y2E1F2</accession>
<comment type="caution">
    <text evidence="2">The sequence shown here is derived from an EMBL/GenBank/DDBJ whole genome shotgun (WGS) entry which is preliminary data.</text>
</comment>
<evidence type="ECO:0000256" key="1">
    <source>
        <dbReference type="SAM" id="SignalP"/>
    </source>
</evidence>
<feature type="signal peptide" evidence="1">
    <location>
        <begin position="1"/>
        <end position="21"/>
    </location>
</feature>
<dbReference type="OrthoDB" id="4778854at2759"/>
<name>A0A1Y2E1F2_9PEZI</name>
<dbReference type="RefSeq" id="XP_040716512.1">
    <property type="nucleotide sequence ID" value="XM_040858334.1"/>
</dbReference>
<reference evidence="2 3" key="1">
    <citation type="submission" date="2016-07" db="EMBL/GenBank/DDBJ databases">
        <title>Pervasive Adenine N6-methylation of Active Genes in Fungi.</title>
        <authorList>
            <consortium name="DOE Joint Genome Institute"/>
            <person name="Mondo S.J."/>
            <person name="Dannebaum R.O."/>
            <person name="Kuo R.C."/>
            <person name="Labutti K."/>
            <person name="Haridas S."/>
            <person name="Kuo A."/>
            <person name="Salamov A."/>
            <person name="Ahrendt S.R."/>
            <person name="Lipzen A."/>
            <person name="Sullivan W."/>
            <person name="Andreopoulos W.B."/>
            <person name="Clum A."/>
            <person name="Lindquist E."/>
            <person name="Daum C."/>
            <person name="Ramamoorthy G.K."/>
            <person name="Gryganskyi A."/>
            <person name="Culley D."/>
            <person name="Magnuson J.K."/>
            <person name="James T.Y."/>
            <person name="O'Malley M.A."/>
            <person name="Stajich J.E."/>
            <person name="Spatafora J.W."/>
            <person name="Visel A."/>
            <person name="Grigoriev I.V."/>
        </authorList>
    </citation>
    <scope>NUCLEOTIDE SEQUENCE [LARGE SCALE GENOMIC DNA]</scope>
    <source>
        <strain evidence="2 3">CBS 129021</strain>
    </source>
</reference>
<dbReference type="STRING" id="1141098.A0A1Y2E1F2"/>
<feature type="chain" id="PRO_5013163994" evidence="1">
    <location>
        <begin position="22"/>
        <end position="155"/>
    </location>
</feature>